<feature type="domain" description="Stress-response A/B barrel" evidence="2">
    <location>
        <begin position="1"/>
        <end position="109"/>
    </location>
</feature>
<sequence length="222" mass="25256">MLREESTPEQQMQMLKGLAYMRFACPMVRALDFGTDLFGGSQMLREVKPWKRAPKWRSQKIGPAVSYDVALHLDFDDQEGLDAYNVDDVHHEVAVYNASICQGEITARVDWWYDGEPPIVRTHVKHSAMFLWSEETDDATKELSLDALRGLQDTPQVEQVLIGTNVGELTTDFDFIVDIRCATQEATAELIAGEEYARVMKQVGEATRYEWTARLSHTMHGL</sequence>
<dbReference type="PANTHER" id="PTHR33178:SF5">
    <property type="entry name" value="EXPRESSED PROTEIN"/>
    <property type="match status" value="1"/>
</dbReference>
<dbReference type="PANTHER" id="PTHR33178">
    <property type="match status" value="1"/>
</dbReference>
<evidence type="ECO:0000313" key="3">
    <source>
        <dbReference type="EMBL" id="OAN30126.1"/>
    </source>
</evidence>
<dbReference type="Gene3D" id="3.30.70.100">
    <property type="match status" value="2"/>
</dbReference>
<dbReference type="InterPro" id="IPR013097">
    <property type="entry name" value="Dabb"/>
</dbReference>
<accession>A0A178LHR6</accession>
<dbReference type="SUPFAM" id="SSF54909">
    <property type="entry name" value="Dimeric alpha+beta barrel"/>
    <property type="match status" value="1"/>
</dbReference>
<comment type="subunit">
    <text evidence="1">Homodimer.</text>
</comment>
<dbReference type="PROSITE" id="PS51502">
    <property type="entry name" value="S_R_A_B_BARREL"/>
    <property type="match status" value="1"/>
</dbReference>
<dbReference type="AlphaFoldDB" id="A0A178LHR6"/>
<protein>
    <recommendedName>
        <fullName evidence="2">Stress-response A/B barrel domain-containing protein</fullName>
    </recommendedName>
</protein>
<evidence type="ECO:0000313" key="4">
    <source>
        <dbReference type="Proteomes" id="UP000078396"/>
    </source>
</evidence>
<dbReference type="InterPro" id="IPR044662">
    <property type="entry name" value="HS1/DABB1-like"/>
</dbReference>
<comment type="caution">
    <text evidence="3">The sequence shown here is derived from an EMBL/GenBank/DDBJ whole genome shotgun (WGS) entry which is preliminary data.</text>
</comment>
<name>A0A178LHR6_MYCIR</name>
<dbReference type="EMBL" id="LWCS01000065">
    <property type="protein sequence ID" value="OAN30126.1"/>
    <property type="molecule type" value="Genomic_DNA"/>
</dbReference>
<proteinExistence type="predicted"/>
<reference evidence="3 4" key="1">
    <citation type="submission" date="2016-04" db="EMBL/GenBank/DDBJ databases">
        <title>Draft Genome Sequences of Staphylococcus capitis Strain H36, S. capitis Strain H65, S. cohnii Strain H62, S. hominis Strain H69, Mycobacterium iranicum Strain H39, Plantibacter sp. Strain H53, Pseudomonas oryzihabitans Strain H72, and Microbacterium sp. Strain H83, isolated from residential settings.</title>
        <authorList>
            <person name="Lymperopoulou D."/>
            <person name="Adams R.I."/>
            <person name="Lindow S."/>
            <person name="Coil D.A."/>
            <person name="Jospin G."/>
            <person name="Eisen J.A."/>
        </authorList>
    </citation>
    <scope>NUCLEOTIDE SEQUENCE [LARGE SCALE GENOMIC DNA]</scope>
    <source>
        <strain evidence="3 4">H39</strain>
    </source>
</reference>
<dbReference type="InterPro" id="IPR011008">
    <property type="entry name" value="Dimeric_a/b-barrel"/>
</dbReference>
<dbReference type="Proteomes" id="UP000078396">
    <property type="component" value="Unassembled WGS sequence"/>
</dbReference>
<evidence type="ECO:0000259" key="2">
    <source>
        <dbReference type="PROSITE" id="PS51502"/>
    </source>
</evidence>
<gene>
    <name evidence="3" type="ORF">A4X20_09660</name>
</gene>
<evidence type="ECO:0000256" key="1">
    <source>
        <dbReference type="ARBA" id="ARBA00011738"/>
    </source>
</evidence>
<organism evidence="3 4">
    <name type="scientific">Mycolicibacterium iranicum</name>
    <name type="common">Mycobacterium iranicum</name>
    <dbReference type="NCBI Taxonomy" id="912594"/>
    <lineage>
        <taxon>Bacteria</taxon>
        <taxon>Bacillati</taxon>
        <taxon>Actinomycetota</taxon>
        <taxon>Actinomycetes</taxon>
        <taxon>Mycobacteriales</taxon>
        <taxon>Mycobacteriaceae</taxon>
        <taxon>Mycolicibacterium</taxon>
    </lineage>
</organism>